<dbReference type="Pfam" id="PF13424">
    <property type="entry name" value="TPR_12"/>
    <property type="match status" value="1"/>
</dbReference>
<dbReference type="Gene3D" id="1.25.40.10">
    <property type="entry name" value="Tetratricopeptide repeat domain"/>
    <property type="match status" value="2"/>
</dbReference>
<keyword evidence="3" id="KW-0597">Phosphoprotein</keyword>
<dbReference type="Pfam" id="PF02518">
    <property type="entry name" value="HATPase_c"/>
    <property type="match status" value="1"/>
</dbReference>
<dbReference type="SMART" id="SM00387">
    <property type="entry name" value="HATPase_c"/>
    <property type="match status" value="1"/>
</dbReference>
<evidence type="ECO:0000256" key="1">
    <source>
        <dbReference type="ARBA" id="ARBA00000085"/>
    </source>
</evidence>
<keyword evidence="9" id="KW-0812">Transmembrane</keyword>
<dbReference type="InterPro" id="IPR019734">
    <property type="entry name" value="TPR_rpt"/>
</dbReference>
<name>A0ABV9N907_9FLAO</name>
<dbReference type="PROSITE" id="PS50109">
    <property type="entry name" value="HIS_KIN"/>
    <property type="match status" value="1"/>
</dbReference>
<dbReference type="Gene3D" id="3.30.450.20">
    <property type="entry name" value="PAS domain"/>
    <property type="match status" value="1"/>
</dbReference>
<evidence type="ECO:0000256" key="8">
    <source>
        <dbReference type="PROSITE-ProRule" id="PRU00339"/>
    </source>
</evidence>
<evidence type="ECO:0000256" key="6">
    <source>
        <dbReference type="ARBA" id="ARBA00022777"/>
    </source>
</evidence>
<dbReference type="InterPro" id="IPR036890">
    <property type="entry name" value="HATPase_C_sf"/>
</dbReference>
<dbReference type="SUPFAM" id="SSF55874">
    <property type="entry name" value="ATPase domain of HSP90 chaperone/DNA topoisomerase II/histidine kinase"/>
    <property type="match status" value="1"/>
</dbReference>
<evidence type="ECO:0000313" key="12">
    <source>
        <dbReference type="Proteomes" id="UP001595953"/>
    </source>
</evidence>
<dbReference type="GO" id="GO:0016301">
    <property type="term" value="F:kinase activity"/>
    <property type="evidence" value="ECO:0007669"/>
    <property type="project" value="UniProtKB-KW"/>
</dbReference>
<dbReference type="Gene3D" id="3.30.565.10">
    <property type="entry name" value="Histidine kinase-like ATPase, C-terminal domain"/>
    <property type="match status" value="1"/>
</dbReference>
<dbReference type="InterPro" id="IPR003594">
    <property type="entry name" value="HATPase_dom"/>
</dbReference>
<evidence type="ECO:0000256" key="2">
    <source>
        <dbReference type="ARBA" id="ARBA00012438"/>
    </source>
</evidence>
<dbReference type="InterPro" id="IPR005467">
    <property type="entry name" value="His_kinase_dom"/>
</dbReference>
<proteinExistence type="predicted"/>
<dbReference type="EMBL" id="JBHSGP010000014">
    <property type="protein sequence ID" value="MFC4723425.1"/>
    <property type="molecule type" value="Genomic_DNA"/>
</dbReference>
<dbReference type="PANTHER" id="PTHR41523:SF8">
    <property type="entry name" value="ETHYLENE RESPONSE SENSOR PROTEIN"/>
    <property type="match status" value="1"/>
</dbReference>
<feature type="repeat" description="TPR" evidence="8">
    <location>
        <begin position="107"/>
        <end position="140"/>
    </location>
</feature>
<evidence type="ECO:0000256" key="5">
    <source>
        <dbReference type="ARBA" id="ARBA00022741"/>
    </source>
</evidence>
<organism evidence="11 12">
    <name type="scientific">Geojedonia litorea</name>
    <dbReference type="NCBI Taxonomy" id="1268269"/>
    <lineage>
        <taxon>Bacteria</taxon>
        <taxon>Pseudomonadati</taxon>
        <taxon>Bacteroidota</taxon>
        <taxon>Flavobacteriia</taxon>
        <taxon>Flavobacteriales</taxon>
        <taxon>Flavobacteriaceae</taxon>
        <taxon>Geojedonia</taxon>
    </lineage>
</organism>
<dbReference type="SMART" id="SM00028">
    <property type="entry name" value="TPR"/>
    <property type="match status" value="5"/>
</dbReference>
<evidence type="ECO:0000259" key="10">
    <source>
        <dbReference type="PROSITE" id="PS50109"/>
    </source>
</evidence>
<feature type="domain" description="Histidine kinase" evidence="10">
    <location>
        <begin position="432"/>
        <end position="626"/>
    </location>
</feature>
<accession>A0ABV9N907</accession>
<keyword evidence="8" id="KW-0802">TPR repeat</keyword>
<gene>
    <name evidence="11" type="ORF">ACFO5O_13905</name>
</gene>
<evidence type="ECO:0000256" key="4">
    <source>
        <dbReference type="ARBA" id="ARBA00022679"/>
    </source>
</evidence>
<dbReference type="Pfam" id="PF07568">
    <property type="entry name" value="HisKA_2"/>
    <property type="match status" value="1"/>
</dbReference>
<evidence type="ECO:0000313" key="11">
    <source>
        <dbReference type="EMBL" id="MFC4723425.1"/>
    </source>
</evidence>
<keyword evidence="7" id="KW-0067">ATP-binding</keyword>
<evidence type="ECO:0000256" key="7">
    <source>
        <dbReference type="ARBA" id="ARBA00022840"/>
    </source>
</evidence>
<dbReference type="PANTHER" id="PTHR41523">
    <property type="entry name" value="TWO-COMPONENT SYSTEM SENSOR PROTEIN"/>
    <property type="match status" value="1"/>
</dbReference>
<evidence type="ECO:0000256" key="3">
    <source>
        <dbReference type="ARBA" id="ARBA00022553"/>
    </source>
</evidence>
<dbReference type="EC" id="2.7.13.3" evidence="2"/>
<protein>
    <recommendedName>
        <fullName evidence="2">histidine kinase</fullName>
        <ecNumber evidence="2">2.7.13.3</ecNumber>
    </recommendedName>
</protein>
<keyword evidence="6 11" id="KW-0418">Kinase</keyword>
<reference evidence="12" key="1">
    <citation type="journal article" date="2019" name="Int. J. Syst. Evol. Microbiol.">
        <title>The Global Catalogue of Microorganisms (GCM) 10K type strain sequencing project: providing services to taxonomists for standard genome sequencing and annotation.</title>
        <authorList>
            <consortium name="The Broad Institute Genomics Platform"/>
            <consortium name="The Broad Institute Genome Sequencing Center for Infectious Disease"/>
            <person name="Wu L."/>
            <person name="Ma J."/>
        </authorList>
    </citation>
    <scope>NUCLEOTIDE SEQUENCE [LARGE SCALE GENOMIC DNA]</scope>
    <source>
        <strain evidence="12">CCUG 63682</strain>
    </source>
</reference>
<evidence type="ECO:0000256" key="9">
    <source>
        <dbReference type="SAM" id="Phobius"/>
    </source>
</evidence>
<dbReference type="PROSITE" id="PS50005">
    <property type="entry name" value="TPR"/>
    <property type="match status" value="1"/>
</dbReference>
<keyword evidence="12" id="KW-1185">Reference proteome</keyword>
<dbReference type="InterPro" id="IPR011990">
    <property type="entry name" value="TPR-like_helical_dom_sf"/>
</dbReference>
<dbReference type="Proteomes" id="UP001595953">
    <property type="component" value="Unassembled WGS sequence"/>
</dbReference>
<comment type="catalytic activity">
    <reaction evidence="1">
        <text>ATP + protein L-histidine = ADP + protein N-phospho-L-histidine.</text>
        <dbReference type="EC" id="2.7.13.3"/>
    </reaction>
</comment>
<feature type="transmembrane region" description="Helical" evidence="9">
    <location>
        <begin position="383"/>
        <end position="402"/>
    </location>
</feature>
<dbReference type="InterPro" id="IPR011495">
    <property type="entry name" value="Sig_transdc_His_kin_sub2_dim/P"/>
</dbReference>
<keyword evidence="4" id="KW-0808">Transferase</keyword>
<keyword evidence="9" id="KW-1133">Transmembrane helix</keyword>
<dbReference type="RefSeq" id="WP_387964790.1">
    <property type="nucleotide sequence ID" value="NZ_JBHSGP010000014.1"/>
</dbReference>
<dbReference type="SUPFAM" id="SSF48452">
    <property type="entry name" value="TPR-like"/>
    <property type="match status" value="2"/>
</dbReference>
<keyword evidence="9" id="KW-0472">Membrane</keyword>
<sequence length="626" mass="71581">MTIKVLLLSLAFQISTYAQNEAVRQVDSLNHWVESHINNTTDSLAIYKNSQTSLKLSKSFNYDLGLAHAYFNLGNYHKLYSRLDSSLVYYNLAKDLLKAEQKTQKEAEVYLEIANVNRSQGDHTAALDAVFKALELFEDTAYKKGIANCYTQICDLLYYENKFNESVSWCDKAIAIQEEQGFIEDLGVSLRYKASSELFDDNDLSYALATINSALKLYKDHGETGIPYLAALNGRGNILKYMERYDEALADYQLNYDSYKALGLDRYTIYALANMGHVYLLQEDYAKALPYKLETLEIMKTNGLTNNLWENYLHVSEIYEQLNDYKNSLAYHKLYAENYEAYQQSIVDRIETEAQIKYETGQKDGTIAIQNLKIEQQSKTNQLYLGIAVLLALLLFGLFYYYKKRQQKNRLLLHLNQELEIKNKQNELLLKEIHHRVKNNLEMVQSLIELQSASMPNSKSRDAMLASQNRVQSMGIIHQKLYQGENLGYIEMKDYFKNLAEVILDVYNADDRITIECAMEQLELDIDTAVPIGLIVNELLTNALKYAFPKTNSGNINIQMAKTTPNELTLKVIDDGVGKNPSAQAKGTGFGSQLIDLLVRQLDGEKQEHYEHGTSVSFKFKIKNVA</sequence>
<comment type="caution">
    <text evidence="11">The sequence shown here is derived from an EMBL/GenBank/DDBJ whole genome shotgun (WGS) entry which is preliminary data.</text>
</comment>
<keyword evidence="5" id="KW-0547">Nucleotide-binding</keyword>